<keyword evidence="4 7" id="KW-0812">Transmembrane</keyword>
<keyword evidence="7" id="KW-0653">Protein transport</keyword>
<evidence type="ECO:0000256" key="5">
    <source>
        <dbReference type="ARBA" id="ARBA00022989"/>
    </source>
</evidence>
<dbReference type="GO" id="GO:0022857">
    <property type="term" value="F:transmembrane transporter activity"/>
    <property type="evidence" value="ECO:0007669"/>
    <property type="project" value="InterPro"/>
</dbReference>
<evidence type="ECO:0000256" key="4">
    <source>
        <dbReference type="ARBA" id="ARBA00022692"/>
    </source>
</evidence>
<feature type="transmembrane region" description="Helical" evidence="8">
    <location>
        <begin position="28"/>
        <end position="48"/>
    </location>
</feature>
<evidence type="ECO:0000256" key="1">
    <source>
        <dbReference type="ARBA" id="ARBA00004162"/>
    </source>
</evidence>
<dbReference type="InterPro" id="IPR003400">
    <property type="entry name" value="ExbD"/>
</dbReference>
<dbReference type="EMBL" id="DSAC01000062">
    <property type="protein sequence ID" value="HHO73996.1"/>
    <property type="molecule type" value="Genomic_DNA"/>
</dbReference>
<dbReference type="PANTHER" id="PTHR30558">
    <property type="entry name" value="EXBD MEMBRANE COMPONENT OF PMF-DRIVEN MACROMOLECULE IMPORT SYSTEM"/>
    <property type="match status" value="1"/>
</dbReference>
<evidence type="ECO:0000256" key="6">
    <source>
        <dbReference type="ARBA" id="ARBA00023136"/>
    </source>
</evidence>
<keyword evidence="6 8" id="KW-0472">Membrane</keyword>
<evidence type="ECO:0000256" key="2">
    <source>
        <dbReference type="ARBA" id="ARBA00005811"/>
    </source>
</evidence>
<proteinExistence type="inferred from homology"/>
<evidence type="ECO:0000256" key="7">
    <source>
        <dbReference type="RuleBase" id="RU003879"/>
    </source>
</evidence>
<comment type="subcellular location">
    <subcellularLocation>
        <location evidence="1">Cell membrane</location>
        <topology evidence="1">Single-pass membrane protein</topology>
    </subcellularLocation>
    <subcellularLocation>
        <location evidence="7">Cell membrane</location>
        <topology evidence="7">Single-pass type II membrane protein</topology>
    </subcellularLocation>
</comment>
<name>A0A7C5X3S9_9AQUI</name>
<dbReference type="PANTHER" id="PTHR30558:SF3">
    <property type="entry name" value="BIOPOLYMER TRANSPORT PROTEIN EXBD-RELATED"/>
    <property type="match status" value="1"/>
</dbReference>
<dbReference type="AlphaFoldDB" id="A0A7C5X3S9"/>
<organism evidence="9">
    <name type="scientific">Thermocrinis ruber</name>
    <dbReference type="NCBI Taxonomy" id="75906"/>
    <lineage>
        <taxon>Bacteria</taxon>
        <taxon>Pseudomonadati</taxon>
        <taxon>Aquificota</taxon>
        <taxon>Aquificia</taxon>
        <taxon>Aquificales</taxon>
        <taxon>Aquificaceae</taxon>
        <taxon>Thermocrinis</taxon>
    </lineage>
</organism>
<keyword evidence="3" id="KW-1003">Cell membrane</keyword>
<sequence>MKRQRLLSMLEETEQEKEEIQIIPMIDIMLFLLTFFILYTLNVFPMLFQNLKLPTSSTLETAQVKEPLKVYISKDGDVETEKVGRGIQALRSHLKGITQKDQLVVVIVADRDAKAQHLMNVIDVLKEEGISKIAIAGERK</sequence>
<dbReference type="GO" id="GO:0015031">
    <property type="term" value="P:protein transport"/>
    <property type="evidence" value="ECO:0007669"/>
    <property type="project" value="UniProtKB-KW"/>
</dbReference>
<dbReference type="GO" id="GO:0005886">
    <property type="term" value="C:plasma membrane"/>
    <property type="evidence" value="ECO:0007669"/>
    <property type="project" value="UniProtKB-SubCell"/>
</dbReference>
<dbReference type="Pfam" id="PF02472">
    <property type="entry name" value="ExbD"/>
    <property type="match status" value="1"/>
</dbReference>
<comment type="caution">
    <text evidence="9">The sequence shown here is derived from an EMBL/GenBank/DDBJ whole genome shotgun (WGS) entry which is preliminary data.</text>
</comment>
<reference evidence="9" key="1">
    <citation type="journal article" date="2020" name="mSystems">
        <title>Genome- and Community-Level Interaction Insights into Carbon Utilization and Element Cycling Functions of Hydrothermarchaeota in Hydrothermal Sediment.</title>
        <authorList>
            <person name="Zhou Z."/>
            <person name="Liu Y."/>
            <person name="Xu W."/>
            <person name="Pan J."/>
            <person name="Luo Z.H."/>
            <person name="Li M."/>
        </authorList>
    </citation>
    <scope>NUCLEOTIDE SEQUENCE [LARGE SCALE GENOMIC DNA]</scope>
    <source>
        <strain evidence="9">SpSt-114</strain>
    </source>
</reference>
<keyword evidence="7" id="KW-0813">Transport</keyword>
<gene>
    <name evidence="9" type="ORF">ENN04_05080</name>
</gene>
<dbReference type="Gene3D" id="3.30.420.270">
    <property type="match status" value="1"/>
</dbReference>
<evidence type="ECO:0000256" key="3">
    <source>
        <dbReference type="ARBA" id="ARBA00022475"/>
    </source>
</evidence>
<comment type="similarity">
    <text evidence="2 7">Belongs to the ExbD/TolR family.</text>
</comment>
<keyword evidence="5 8" id="KW-1133">Transmembrane helix</keyword>
<accession>A0A7C5X3S9</accession>
<evidence type="ECO:0000256" key="8">
    <source>
        <dbReference type="SAM" id="Phobius"/>
    </source>
</evidence>
<protein>
    <submittedName>
        <fullName evidence="9">Biopolymer transporter ExbD</fullName>
    </submittedName>
</protein>
<evidence type="ECO:0000313" key="9">
    <source>
        <dbReference type="EMBL" id="HHO73996.1"/>
    </source>
</evidence>